<evidence type="ECO:0000256" key="3">
    <source>
        <dbReference type="ARBA" id="ARBA00023002"/>
    </source>
</evidence>
<dbReference type="Pfam" id="PF01494">
    <property type="entry name" value="FAD_binding_3"/>
    <property type="match status" value="1"/>
</dbReference>
<feature type="domain" description="FAD-binding" evidence="5">
    <location>
        <begin position="49"/>
        <end position="384"/>
    </location>
</feature>
<dbReference type="InterPro" id="IPR002938">
    <property type="entry name" value="FAD-bd"/>
</dbReference>
<keyword evidence="3" id="KW-0560">Oxidoreductase</keyword>
<keyword evidence="2" id="KW-0274">FAD</keyword>
<dbReference type="SUPFAM" id="SSF51905">
    <property type="entry name" value="FAD/NAD(P)-binding domain"/>
    <property type="match status" value="1"/>
</dbReference>
<dbReference type="PANTHER" id="PTHR43476:SF4">
    <property type="entry name" value="BLR0106 PROTEIN"/>
    <property type="match status" value="1"/>
</dbReference>
<proteinExistence type="predicted"/>
<sequence length="450" mass="51188">MATYKHCPAHPSKLHGWSDKQRFFTEIRYLDFLHRGLESMIEETNNIGKVVVVGAGPTGLILALMLGRRGVEIEVLESLPEIDQRPRGVGYGPPAVQVLNRAGVLDEIRANTFDVREMSWRNLDGEYLAGLRGLAEEQHPDRFTLYPVHKLSNLLYEHVKEFPNVSVRFSHQVVRVGQDVNKAWVEAKTGDRTEKFEGDFVVGCDGASSGVRKAIYGEEFPGFSWPRQLIATNVKIDIDKYKWSDAQWVVHPEHWGVVARLEDNGAEQIWRVAYGEPMGLSLEQLRQRLPRKFEILLPGNPKPGEYEVQRFSPFIMHQRCVPKMRNGRILLAGDAAHLCNPMGGLGLTGGLSDIGSLIDCFYGILDKTTKLDILDKWCEMRRKIYDEYINPVSTTNMERILNDPADMKDTDPLFQTLRQADHDRALFADLQWRELCIGHDMTHYFTTVGA</sequence>
<dbReference type="VEuPathDB" id="FungiDB:PV10_01715"/>
<dbReference type="Proteomes" id="UP000288859">
    <property type="component" value="Unassembled WGS sequence"/>
</dbReference>
<evidence type="ECO:0000259" key="5">
    <source>
        <dbReference type="Pfam" id="PF01494"/>
    </source>
</evidence>
<evidence type="ECO:0000313" key="6">
    <source>
        <dbReference type="EMBL" id="RVX69039.1"/>
    </source>
</evidence>
<protein>
    <recommendedName>
        <fullName evidence="5">FAD-binding domain-containing protein</fullName>
    </recommendedName>
</protein>
<dbReference type="PRINTS" id="PR00420">
    <property type="entry name" value="RNGMNOXGNASE"/>
</dbReference>
<dbReference type="Gene3D" id="3.30.70.2450">
    <property type="match status" value="1"/>
</dbReference>
<dbReference type="Gene3D" id="3.50.50.60">
    <property type="entry name" value="FAD/NAD(P)-binding domain"/>
    <property type="match status" value="1"/>
</dbReference>
<accession>A0A438N020</accession>
<dbReference type="AlphaFoldDB" id="A0A438N020"/>
<evidence type="ECO:0000313" key="7">
    <source>
        <dbReference type="Proteomes" id="UP000288859"/>
    </source>
</evidence>
<dbReference type="InterPro" id="IPR036188">
    <property type="entry name" value="FAD/NAD-bd_sf"/>
</dbReference>
<evidence type="ECO:0000256" key="4">
    <source>
        <dbReference type="ARBA" id="ARBA00023027"/>
    </source>
</evidence>
<name>A0A438N020_EXOME</name>
<dbReference type="InterPro" id="IPR050631">
    <property type="entry name" value="PheA/TfdB_FAD_monoxygenase"/>
</dbReference>
<keyword evidence="4" id="KW-0520">NAD</keyword>
<gene>
    <name evidence="6" type="ORF">B0A52_06752</name>
</gene>
<comment type="caution">
    <text evidence="6">The sequence shown here is derived from an EMBL/GenBank/DDBJ whole genome shotgun (WGS) entry which is preliminary data.</text>
</comment>
<dbReference type="GO" id="GO:0016491">
    <property type="term" value="F:oxidoreductase activity"/>
    <property type="evidence" value="ECO:0007669"/>
    <property type="project" value="UniProtKB-KW"/>
</dbReference>
<reference evidence="6 7" key="1">
    <citation type="submission" date="2017-03" db="EMBL/GenBank/DDBJ databases">
        <title>Genomes of endolithic fungi from Antarctica.</title>
        <authorList>
            <person name="Coleine C."/>
            <person name="Masonjones S."/>
            <person name="Stajich J.E."/>
        </authorList>
    </citation>
    <scope>NUCLEOTIDE SEQUENCE [LARGE SCALE GENOMIC DNA]</scope>
    <source>
        <strain evidence="6 7">CCFEE 6314</strain>
    </source>
</reference>
<evidence type="ECO:0000256" key="2">
    <source>
        <dbReference type="ARBA" id="ARBA00022827"/>
    </source>
</evidence>
<dbReference type="OrthoDB" id="10016252at2759"/>
<dbReference type="PANTHER" id="PTHR43476">
    <property type="entry name" value="3-(3-HYDROXY-PHENYL)PROPIONATE/3-HYDROXYCINNAMIC ACID HYDROXYLASE"/>
    <property type="match status" value="1"/>
</dbReference>
<organism evidence="6 7">
    <name type="scientific">Exophiala mesophila</name>
    <name type="common">Black yeast-like fungus</name>
    <dbReference type="NCBI Taxonomy" id="212818"/>
    <lineage>
        <taxon>Eukaryota</taxon>
        <taxon>Fungi</taxon>
        <taxon>Dikarya</taxon>
        <taxon>Ascomycota</taxon>
        <taxon>Pezizomycotina</taxon>
        <taxon>Eurotiomycetes</taxon>
        <taxon>Chaetothyriomycetidae</taxon>
        <taxon>Chaetothyriales</taxon>
        <taxon>Herpotrichiellaceae</taxon>
        <taxon>Exophiala</taxon>
    </lineage>
</organism>
<keyword evidence="1" id="KW-0285">Flavoprotein</keyword>
<dbReference type="GO" id="GO:0071949">
    <property type="term" value="F:FAD binding"/>
    <property type="evidence" value="ECO:0007669"/>
    <property type="project" value="InterPro"/>
</dbReference>
<dbReference type="EMBL" id="NAJM01000032">
    <property type="protein sequence ID" value="RVX69039.1"/>
    <property type="molecule type" value="Genomic_DNA"/>
</dbReference>
<evidence type="ECO:0000256" key="1">
    <source>
        <dbReference type="ARBA" id="ARBA00022630"/>
    </source>
</evidence>